<evidence type="ECO:0000313" key="2">
    <source>
        <dbReference type="Proteomes" id="UP000176992"/>
    </source>
</evidence>
<proteinExistence type="predicted"/>
<evidence type="ECO:0000313" key="1">
    <source>
        <dbReference type="EMBL" id="OGF98250.1"/>
    </source>
</evidence>
<sequence length="382" mass="42451">MPAENKISRRIILFLLLAGVIAIVLTTAAAQESGPPQKNITAGAYYFDGWAGRNEHAGDTNEPWALSAPTHLTRRMVEEFPEREPVWGWRDDSLSIMERQIDLAADNGLAFFAFCWYWHDNGRAINRQAIAGNPLHTSLELFLKARNNQRLKFCLLVANHEGFEIEGTEHWKQAADFWMPYLKHTQALTVGGKPLLIIFSPKGGDKAGFDYLQEAARKAGLPGVAIAGCGGGELSAGYTHRTLYNVVPGYVSGSERHTYAELIQASEKAWGGTGQQPYIPVLTGGWDKRPWEGPSGLHQAEGWYYPDRTPEQFAGFLRDAIAWMDKNPDQTTQERILLIYAWNEFGEGGYIAPTKGDPDGLFLKALRSVVLPDGSSRREGMK</sequence>
<evidence type="ECO:0008006" key="3">
    <source>
        <dbReference type="Google" id="ProtNLM"/>
    </source>
</evidence>
<dbReference type="PANTHER" id="PTHR41244">
    <property type="entry name" value="RHAMNAN SYNTHESIS F"/>
    <property type="match status" value="1"/>
</dbReference>
<reference evidence="1 2" key="1">
    <citation type="journal article" date="2016" name="Nat. Commun.">
        <title>Thousands of microbial genomes shed light on interconnected biogeochemical processes in an aquifer system.</title>
        <authorList>
            <person name="Anantharaman K."/>
            <person name="Brown C.T."/>
            <person name="Hug L.A."/>
            <person name="Sharon I."/>
            <person name="Castelle C.J."/>
            <person name="Probst A.J."/>
            <person name="Thomas B.C."/>
            <person name="Singh A."/>
            <person name="Wilkins M.J."/>
            <person name="Karaoz U."/>
            <person name="Brodie E.L."/>
            <person name="Williams K.H."/>
            <person name="Hubbard S.S."/>
            <person name="Banfield J.F."/>
        </authorList>
    </citation>
    <scope>NUCLEOTIDE SEQUENCE [LARGE SCALE GENOMIC DNA]</scope>
</reference>
<gene>
    <name evidence="1" type="ORF">A2Z86_08050</name>
</gene>
<name>A0A1F5YDI2_9BACT</name>
<dbReference type="PANTHER" id="PTHR41244:SF1">
    <property type="entry name" value="GLYCOSYLTRANSFERASE"/>
    <property type="match status" value="1"/>
</dbReference>
<dbReference type="Gene3D" id="3.20.20.80">
    <property type="entry name" value="Glycosidases"/>
    <property type="match status" value="1"/>
</dbReference>
<dbReference type="Proteomes" id="UP000176992">
    <property type="component" value="Unassembled WGS sequence"/>
</dbReference>
<dbReference type="AlphaFoldDB" id="A0A1F5YDI2"/>
<dbReference type="Pfam" id="PF14307">
    <property type="entry name" value="Glyco_tran_WbsX"/>
    <property type="match status" value="2"/>
</dbReference>
<organism evidence="1 2">
    <name type="scientific">Candidatus Glassbacteria bacterium GWA2_58_10</name>
    <dbReference type="NCBI Taxonomy" id="1817865"/>
    <lineage>
        <taxon>Bacteria</taxon>
        <taxon>Candidatus Glassiibacteriota</taxon>
    </lineage>
</organism>
<dbReference type="EMBL" id="MFIV01000142">
    <property type="protein sequence ID" value="OGF98250.1"/>
    <property type="molecule type" value="Genomic_DNA"/>
</dbReference>
<protein>
    <recommendedName>
        <fullName evidence="3">Glycoside hydrolase family 5 domain-containing protein</fullName>
    </recommendedName>
</protein>
<dbReference type="InterPro" id="IPR032719">
    <property type="entry name" value="WbsX"/>
</dbReference>
<comment type="caution">
    <text evidence="1">The sequence shown here is derived from an EMBL/GenBank/DDBJ whole genome shotgun (WGS) entry which is preliminary data.</text>
</comment>
<accession>A0A1F5YDI2</accession>